<sequence length="47" mass="5410">MVTMLISCHQGVPRGTQEVMKGTLYKGIHARHQEDTEWIVKYDVLLP</sequence>
<accession>A0A0A9A4P4</accession>
<protein>
    <submittedName>
        <fullName evidence="1">Uncharacterized protein</fullName>
    </submittedName>
</protein>
<evidence type="ECO:0000313" key="1">
    <source>
        <dbReference type="EMBL" id="JAD46061.1"/>
    </source>
</evidence>
<reference evidence="1" key="2">
    <citation type="journal article" date="2015" name="Data Brief">
        <title>Shoot transcriptome of the giant reed, Arundo donax.</title>
        <authorList>
            <person name="Barrero R.A."/>
            <person name="Guerrero F.D."/>
            <person name="Moolhuijzen P."/>
            <person name="Goolsby J.A."/>
            <person name="Tidwell J."/>
            <person name="Bellgard S.E."/>
            <person name="Bellgard M.I."/>
        </authorList>
    </citation>
    <scope>NUCLEOTIDE SEQUENCE</scope>
    <source>
        <tissue evidence="1">Shoot tissue taken approximately 20 cm above the soil surface</tissue>
    </source>
</reference>
<proteinExistence type="predicted"/>
<reference evidence="1" key="1">
    <citation type="submission" date="2014-09" db="EMBL/GenBank/DDBJ databases">
        <authorList>
            <person name="Magalhaes I.L.F."/>
            <person name="Oliveira U."/>
            <person name="Santos F.R."/>
            <person name="Vidigal T.H.D.A."/>
            <person name="Brescovit A.D."/>
            <person name="Santos A.J."/>
        </authorList>
    </citation>
    <scope>NUCLEOTIDE SEQUENCE</scope>
    <source>
        <tissue evidence="1">Shoot tissue taken approximately 20 cm above the soil surface</tissue>
    </source>
</reference>
<dbReference type="EMBL" id="GBRH01251834">
    <property type="protein sequence ID" value="JAD46061.1"/>
    <property type="molecule type" value="Transcribed_RNA"/>
</dbReference>
<dbReference type="AlphaFoldDB" id="A0A0A9A4P4"/>
<organism evidence="1">
    <name type="scientific">Arundo donax</name>
    <name type="common">Giant reed</name>
    <name type="synonym">Donax arundinaceus</name>
    <dbReference type="NCBI Taxonomy" id="35708"/>
    <lineage>
        <taxon>Eukaryota</taxon>
        <taxon>Viridiplantae</taxon>
        <taxon>Streptophyta</taxon>
        <taxon>Embryophyta</taxon>
        <taxon>Tracheophyta</taxon>
        <taxon>Spermatophyta</taxon>
        <taxon>Magnoliopsida</taxon>
        <taxon>Liliopsida</taxon>
        <taxon>Poales</taxon>
        <taxon>Poaceae</taxon>
        <taxon>PACMAD clade</taxon>
        <taxon>Arundinoideae</taxon>
        <taxon>Arundineae</taxon>
        <taxon>Arundo</taxon>
    </lineage>
</organism>
<name>A0A0A9A4P4_ARUDO</name>